<dbReference type="CDD" id="cd00564">
    <property type="entry name" value="TMP_TenI"/>
    <property type="match status" value="1"/>
</dbReference>
<dbReference type="GO" id="GO:0000287">
    <property type="term" value="F:magnesium ion binding"/>
    <property type="evidence" value="ECO:0007669"/>
    <property type="project" value="UniProtKB-UniRule"/>
</dbReference>
<dbReference type="InterPro" id="IPR036206">
    <property type="entry name" value="ThiamineP_synth_sf"/>
</dbReference>
<comment type="cofactor">
    <cofactor evidence="9">
        <name>Mg(2+)</name>
        <dbReference type="ChEBI" id="CHEBI:18420"/>
    </cofactor>
    <text evidence="9">Binds 1 Mg(2+) ion per subunit.</text>
</comment>
<dbReference type="InterPro" id="IPR034291">
    <property type="entry name" value="TMP_synthase"/>
</dbReference>
<feature type="binding site" evidence="9">
    <location>
        <position position="75"/>
    </location>
    <ligand>
        <name>4-amino-2-methyl-5-(diphosphooxymethyl)pyrimidine</name>
        <dbReference type="ChEBI" id="CHEBI:57841"/>
    </ligand>
</feature>
<feature type="binding site" evidence="9">
    <location>
        <position position="143"/>
    </location>
    <ligand>
        <name>4-amino-2-methyl-5-(diphosphooxymethyl)pyrimidine</name>
        <dbReference type="ChEBI" id="CHEBI:57841"/>
    </ligand>
</feature>
<feature type="binding site" evidence="9">
    <location>
        <position position="171"/>
    </location>
    <ligand>
        <name>2-[(2R,5Z)-2-carboxy-4-methylthiazol-5(2H)-ylidene]ethyl phosphate</name>
        <dbReference type="ChEBI" id="CHEBI:62899"/>
    </ligand>
</feature>
<evidence type="ECO:0000256" key="8">
    <source>
        <dbReference type="ARBA" id="ARBA00047883"/>
    </source>
</evidence>
<accession>A0A3R9ZXP6</accession>
<dbReference type="NCBIfam" id="TIGR00693">
    <property type="entry name" value="thiE"/>
    <property type="match status" value="1"/>
</dbReference>
<evidence type="ECO:0000256" key="1">
    <source>
        <dbReference type="ARBA" id="ARBA00005165"/>
    </source>
</evidence>
<evidence type="ECO:0000256" key="7">
    <source>
        <dbReference type="ARBA" id="ARBA00047851"/>
    </source>
</evidence>
<dbReference type="RefSeq" id="WP_125942734.1">
    <property type="nucleotide sequence ID" value="NZ_PXZH01000001.1"/>
</dbReference>
<dbReference type="GO" id="GO:0005737">
    <property type="term" value="C:cytoplasm"/>
    <property type="evidence" value="ECO:0007669"/>
    <property type="project" value="TreeGrafter"/>
</dbReference>
<keyword evidence="3 9" id="KW-0479">Metal-binding</keyword>
<gene>
    <name evidence="9" type="primary">thiE</name>
    <name evidence="13" type="ORF">C7P63_03310</name>
</gene>
<dbReference type="Pfam" id="PF02581">
    <property type="entry name" value="TMP-TENI"/>
    <property type="match status" value="1"/>
</dbReference>
<evidence type="ECO:0000256" key="2">
    <source>
        <dbReference type="ARBA" id="ARBA00022679"/>
    </source>
</evidence>
<feature type="binding site" evidence="9">
    <location>
        <position position="95"/>
    </location>
    <ligand>
        <name>Mg(2+)</name>
        <dbReference type="ChEBI" id="CHEBI:18420"/>
    </ligand>
</feature>
<dbReference type="InterPro" id="IPR022998">
    <property type="entry name" value="ThiamineP_synth_TenI"/>
</dbReference>
<dbReference type="EMBL" id="PXZH01000001">
    <property type="protein sequence ID" value="RST90120.1"/>
    <property type="molecule type" value="Genomic_DNA"/>
</dbReference>
<dbReference type="GO" id="GO:0009228">
    <property type="term" value="P:thiamine biosynthetic process"/>
    <property type="evidence" value="ECO:0007669"/>
    <property type="project" value="UniProtKB-KW"/>
</dbReference>
<evidence type="ECO:0000256" key="5">
    <source>
        <dbReference type="ARBA" id="ARBA00022977"/>
    </source>
</evidence>
<comment type="catalytic activity">
    <reaction evidence="7 9 10">
        <text>2-(2-carboxy-4-methylthiazol-5-yl)ethyl phosphate + 4-amino-2-methyl-5-(diphosphooxymethyl)pyrimidine + 2 H(+) = thiamine phosphate + CO2 + diphosphate</text>
        <dbReference type="Rhea" id="RHEA:47848"/>
        <dbReference type="ChEBI" id="CHEBI:15378"/>
        <dbReference type="ChEBI" id="CHEBI:16526"/>
        <dbReference type="ChEBI" id="CHEBI:33019"/>
        <dbReference type="ChEBI" id="CHEBI:37575"/>
        <dbReference type="ChEBI" id="CHEBI:57841"/>
        <dbReference type="ChEBI" id="CHEBI:62890"/>
        <dbReference type="EC" id="2.5.1.3"/>
    </reaction>
</comment>
<evidence type="ECO:0000256" key="3">
    <source>
        <dbReference type="ARBA" id="ARBA00022723"/>
    </source>
</evidence>
<comment type="function">
    <text evidence="9">Condenses 4-methyl-5-(beta-hydroxyethyl)thiazole monophosphate (THZ-P) and 2-methyl-4-amino-5-hydroxymethyl pyrimidine pyrophosphate (HMP-PP) to form thiamine monophosphate (TMP).</text>
</comment>
<comment type="caution">
    <text evidence="13">The sequence shown here is derived from an EMBL/GenBank/DDBJ whole genome shotgun (WGS) entry which is preliminary data.</text>
</comment>
<evidence type="ECO:0000256" key="9">
    <source>
        <dbReference type="HAMAP-Rule" id="MF_00097"/>
    </source>
</evidence>
<dbReference type="HAMAP" id="MF_00097">
    <property type="entry name" value="TMP_synthase"/>
    <property type="match status" value="1"/>
</dbReference>
<dbReference type="SUPFAM" id="SSF51391">
    <property type="entry name" value="Thiamin phosphate synthase"/>
    <property type="match status" value="1"/>
</dbReference>
<feature type="binding site" evidence="9">
    <location>
        <begin position="191"/>
        <end position="192"/>
    </location>
    <ligand>
        <name>2-[(2R,5Z)-2-carboxy-4-methylthiazol-5(2H)-ylidene]ethyl phosphate</name>
        <dbReference type="ChEBI" id="CHEBI:62899"/>
    </ligand>
</feature>
<dbReference type="Gene3D" id="3.20.20.70">
    <property type="entry name" value="Aldolase class I"/>
    <property type="match status" value="1"/>
</dbReference>
<feature type="domain" description="Thiamine phosphate synthase/TenI" evidence="12">
    <location>
        <begin position="10"/>
        <end position="194"/>
    </location>
</feature>
<sequence>MVKSNYLETYFICGTRDVDMDDFLLTLETSLKNGVTCYQFREKGPGSLTSPTYIYKTAQLAQRLCQQYDVPFIVNDDLELALKLNADGIHVGQSDTAIKEVIQAFPNKIIGLSCHSVAEIKSANEHPEISYYGVGPVFSTTSKSDAEPPIYPDGLKECVAQASKPVVAIGGVQVDNVAQLKGTGVAGVSVISAIARAKDKQQVIKQLKSYQ</sequence>
<organism evidence="13 14">
    <name type="scientific">Vagococcus humatus</name>
    <dbReference type="NCBI Taxonomy" id="1889241"/>
    <lineage>
        <taxon>Bacteria</taxon>
        <taxon>Bacillati</taxon>
        <taxon>Bacillota</taxon>
        <taxon>Bacilli</taxon>
        <taxon>Lactobacillales</taxon>
        <taxon>Enterococcaceae</taxon>
        <taxon>Vagococcus</taxon>
    </lineage>
</organism>
<reference evidence="13 14" key="1">
    <citation type="submission" date="2018-03" db="EMBL/GenBank/DDBJ databases">
        <authorList>
            <person name="Gulvik C.A."/>
        </authorList>
    </citation>
    <scope>NUCLEOTIDE SEQUENCE [LARGE SCALE GENOMIC DNA]</scope>
    <source>
        <strain evidence="13 14">JCM 31581</strain>
    </source>
</reference>
<keyword evidence="2 9" id="KW-0808">Transferase</keyword>
<evidence type="ECO:0000313" key="13">
    <source>
        <dbReference type="EMBL" id="RST90120.1"/>
    </source>
</evidence>
<dbReference type="EC" id="2.5.1.3" evidence="9"/>
<dbReference type="Proteomes" id="UP000277864">
    <property type="component" value="Unassembled WGS sequence"/>
</dbReference>
<evidence type="ECO:0000313" key="14">
    <source>
        <dbReference type="Proteomes" id="UP000277864"/>
    </source>
</evidence>
<keyword evidence="14" id="KW-1185">Reference proteome</keyword>
<dbReference type="PANTHER" id="PTHR20857:SF15">
    <property type="entry name" value="THIAMINE-PHOSPHATE SYNTHASE"/>
    <property type="match status" value="1"/>
</dbReference>
<evidence type="ECO:0000256" key="6">
    <source>
        <dbReference type="ARBA" id="ARBA00047334"/>
    </source>
</evidence>
<dbReference type="GO" id="GO:0009229">
    <property type="term" value="P:thiamine diphosphate biosynthetic process"/>
    <property type="evidence" value="ECO:0007669"/>
    <property type="project" value="UniProtKB-UniRule"/>
</dbReference>
<feature type="binding site" evidence="9">
    <location>
        <begin position="39"/>
        <end position="43"/>
    </location>
    <ligand>
        <name>4-amino-2-methyl-5-(diphosphooxymethyl)pyrimidine</name>
        <dbReference type="ChEBI" id="CHEBI:57841"/>
    </ligand>
</feature>
<dbReference type="FunFam" id="3.20.20.70:FF:000096">
    <property type="entry name" value="Thiamine-phosphate synthase"/>
    <property type="match status" value="1"/>
</dbReference>
<comment type="pathway">
    <text evidence="1 9 11">Cofactor biosynthesis; thiamine diphosphate biosynthesis; thiamine phosphate from 4-amino-2-methyl-5-diphosphomethylpyrimidine and 4-methyl-5-(2-phosphoethyl)-thiazole: step 1/1.</text>
</comment>
<dbReference type="GO" id="GO:0004789">
    <property type="term" value="F:thiamine-phosphate diphosphorylase activity"/>
    <property type="evidence" value="ECO:0007669"/>
    <property type="project" value="UniProtKB-UniRule"/>
</dbReference>
<dbReference type="InterPro" id="IPR013785">
    <property type="entry name" value="Aldolase_TIM"/>
</dbReference>
<dbReference type="UniPathway" id="UPA00060">
    <property type="reaction ID" value="UER00141"/>
</dbReference>
<dbReference type="PANTHER" id="PTHR20857">
    <property type="entry name" value="THIAMINE-PHOSPHATE PYROPHOSPHORYLASE"/>
    <property type="match status" value="1"/>
</dbReference>
<comment type="similarity">
    <text evidence="9 10">Belongs to the thiamine-phosphate synthase family.</text>
</comment>
<feature type="binding site" evidence="9">
    <location>
        <position position="76"/>
    </location>
    <ligand>
        <name>Mg(2+)</name>
        <dbReference type="ChEBI" id="CHEBI:18420"/>
    </ligand>
</feature>
<feature type="binding site" evidence="9">
    <location>
        <position position="113"/>
    </location>
    <ligand>
        <name>4-amino-2-methyl-5-(diphosphooxymethyl)pyrimidine</name>
        <dbReference type="ChEBI" id="CHEBI:57841"/>
    </ligand>
</feature>
<protein>
    <recommendedName>
        <fullName evidence="9">Thiamine-phosphate synthase</fullName>
        <shortName evidence="9">TP synthase</shortName>
        <shortName evidence="9">TPS</shortName>
        <ecNumber evidence="9">2.5.1.3</ecNumber>
    </recommendedName>
    <alternativeName>
        <fullName evidence="9">Thiamine-phosphate pyrophosphorylase</fullName>
        <shortName evidence="9">TMP pyrophosphorylase</shortName>
        <shortName evidence="9">TMP-PPase</shortName>
    </alternativeName>
</protein>
<keyword evidence="5 9" id="KW-0784">Thiamine biosynthesis</keyword>
<evidence type="ECO:0000256" key="10">
    <source>
        <dbReference type="RuleBase" id="RU003826"/>
    </source>
</evidence>
<comment type="catalytic activity">
    <reaction evidence="8 9 10">
        <text>2-[(2R,5Z)-2-carboxy-4-methylthiazol-5(2H)-ylidene]ethyl phosphate + 4-amino-2-methyl-5-(diphosphooxymethyl)pyrimidine + 2 H(+) = thiamine phosphate + CO2 + diphosphate</text>
        <dbReference type="Rhea" id="RHEA:47844"/>
        <dbReference type="ChEBI" id="CHEBI:15378"/>
        <dbReference type="ChEBI" id="CHEBI:16526"/>
        <dbReference type="ChEBI" id="CHEBI:33019"/>
        <dbReference type="ChEBI" id="CHEBI:37575"/>
        <dbReference type="ChEBI" id="CHEBI:57841"/>
        <dbReference type="ChEBI" id="CHEBI:62899"/>
        <dbReference type="EC" id="2.5.1.3"/>
    </reaction>
</comment>
<dbReference type="OrthoDB" id="9812206at2"/>
<evidence type="ECO:0000256" key="11">
    <source>
        <dbReference type="RuleBase" id="RU004253"/>
    </source>
</evidence>
<dbReference type="AlphaFoldDB" id="A0A3R9ZXP6"/>
<comment type="catalytic activity">
    <reaction evidence="6 9 10">
        <text>4-methyl-5-(2-phosphooxyethyl)-thiazole + 4-amino-2-methyl-5-(diphosphooxymethyl)pyrimidine + H(+) = thiamine phosphate + diphosphate</text>
        <dbReference type="Rhea" id="RHEA:22328"/>
        <dbReference type="ChEBI" id="CHEBI:15378"/>
        <dbReference type="ChEBI" id="CHEBI:33019"/>
        <dbReference type="ChEBI" id="CHEBI:37575"/>
        <dbReference type="ChEBI" id="CHEBI:57841"/>
        <dbReference type="ChEBI" id="CHEBI:58296"/>
        <dbReference type="EC" id="2.5.1.3"/>
    </reaction>
</comment>
<name>A0A3R9ZXP6_9ENTE</name>
<proteinExistence type="inferred from homology"/>
<evidence type="ECO:0000259" key="12">
    <source>
        <dbReference type="Pfam" id="PF02581"/>
    </source>
</evidence>
<feature type="binding site" evidence="9">
    <location>
        <begin position="140"/>
        <end position="142"/>
    </location>
    <ligand>
        <name>2-[(2R,5Z)-2-carboxy-4-methylthiazol-5(2H)-ylidene]ethyl phosphate</name>
        <dbReference type="ChEBI" id="CHEBI:62899"/>
    </ligand>
</feature>
<keyword evidence="4 9" id="KW-0460">Magnesium</keyword>
<evidence type="ECO:0000256" key="4">
    <source>
        <dbReference type="ARBA" id="ARBA00022842"/>
    </source>
</evidence>